<feature type="compositionally biased region" description="Basic residues" evidence="1">
    <location>
        <begin position="82"/>
        <end position="92"/>
    </location>
</feature>
<feature type="compositionally biased region" description="Low complexity" evidence="1">
    <location>
        <begin position="93"/>
        <end position="102"/>
    </location>
</feature>
<dbReference type="EMBL" id="CADCTP010000159">
    <property type="protein sequence ID" value="CAA9246356.1"/>
    <property type="molecule type" value="Genomic_DNA"/>
</dbReference>
<evidence type="ECO:0000256" key="1">
    <source>
        <dbReference type="SAM" id="MobiDB-lite"/>
    </source>
</evidence>
<protein>
    <submittedName>
        <fullName evidence="2">Uncharacterized protein</fullName>
    </submittedName>
</protein>
<feature type="region of interest" description="Disordered" evidence="1">
    <location>
        <begin position="1"/>
        <end position="116"/>
    </location>
</feature>
<evidence type="ECO:0000313" key="2">
    <source>
        <dbReference type="EMBL" id="CAA9246356.1"/>
    </source>
</evidence>
<name>A0A6J4I9Q3_9ACTN</name>
<feature type="non-terminal residue" evidence="2">
    <location>
        <position position="138"/>
    </location>
</feature>
<accession>A0A6J4I9Q3</accession>
<proteinExistence type="predicted"/>
<reference evidence="2" key="1">
    <citation type="submission" date="2020-02" db="EMBL/GenBank/DDBJ databases">
        <authorList>
            <person name="Meier V. D."/>
        </authorList>
    </citation>
    <scope>NUCLEOTIDE SEQUENCE</scope>
    <source>
        <strain evidence="2">AVDCRST_MAG41</strain>
    </source>
</reference>
<feature type="non-terminal residue" evidence="2">
    <location>
        <position position="1"/>
    </location>
</feature>
<dbReference type="AlphaFoldDB" id="A0A6J4I9Q3"/>
<feature type="compositionally biased region" description="Low complexity" evidence="1">
    <location>
        <begin position="49"/>
        <end position="60"/>
    </location>
</feature>
<sequence>GAGLAGAGGHHAADRARPRRRPAPGAGAAGDHRGRRAAGAARPHRLPAVRRFAPGRPRPGLARRRGPAGRRAATAGGAVGRGPRHTRRRARRPAVPGPARRPGAGGGRGEPGAVAHRLAAAPARLAAAPALRLHGGGV</sequence>
<gene>
    <name evidence="2" type="ORF">AVDCRST_MAG41-1723</name>
</gene>
<organism evidence="2">
    <name type="scientific">uncultured Mycobacteriales bacterium</name>
    <dbReference type="NCBI Taxonomy" id="581187"/>
    <lineage>
        <taxon>Bacteria</taxon>
        <taxon>Bacillati</taxon>
        <taxon>Actinomycetota</taxon>
        <taxon>Actinomycetes</taxon>
        <taxon>Mycobacteriales</taxon>
        <taxon>environmental samples</taxon>
    </lineage>
</organism>